<dbReference type="EMBL" id="GBRH01179370">
    <property type="protein sequence ID" value="JAE18526.1"/>
    <property type="molecule type" value="Transcribed_RNA"/>
</dbReference>
<organism evidence="1">
    <name type="scientific">Arundo donax</name>
    <name type="common">Giant reed</name>
    <name type="synonym">Donax arundinaceus</name>
    <dbReference type="NCBI Taxonomy" id="35708"/>
    <lineage>
        <taxon>Eukaryota</taxon>
        <taxon>Viridiplantae</taxon>
        <taxon>Streptophyta</taxon>
        <taxon>Embryophyta</taxon>
        <taxon>Tracheophyta</taxon>
        <taxon>Spermatophyta</taxon>
        <taxon>Magnoliopsida</taxon>
        <taxon>Liliopsida</taxon>
        <taxon>Poales</taxon>
        <taxon>Poaceae</taxon>
        <taxon>PACMAD clade</taxon>
        <taxon>Arundinoideae</taxon>
        <taxon>Arundineae</taxon>
        <taxon>Arundo</taxon>
    </lineage>
</organism>
<accession>A0A0A9G7K4</accession>
<dbReference type="AlphaFoldDB" id="A0A0A9G7K4"/>
<evidence type="ECO:0000313" key="1">
    <source>
        <dbReference type="EMBL" id="JAE18526.1"/>
    </source>
</evidence>
<name>A0A0A9G7K4_ARUDO</name>
<reference evidence="1" key="2">
    <citation type="journal article" date="2015" name="Data Brief">
        <title>Shoot transcriptome of the giant reed, Arundo donax.</title>
        <authorList>
            <person name="Barrero R.A."/>
            <person name="Guerrero F.D."/>
            <person name="Moolhuijzen P."/>
            <person name="Goolsby J.A."/>
            <person name="Tidwell J."/>
            <person name="Bellgard S.E."/>
            <person name="Bellgard M.I."/>
        </authorList>
    </citation>
    <scope>NUCLEOTIDE SEQUENCE</scope>
    <source>
        <tissue evidence="1">Shoot tissue taken approximately 20 cm above the soil surface</tissue>
    </source>
</reference>
<sequence>MLYGIRFYNKASFIMQCSFWKASFCKMFDSALTLQKVIQFYCCRVATHSFMPDTISKTHTKDTHASHASCCNRTIVRL</sequence>
<protein>
    <submittedName>
        <fullName evidence="1">Uncharacterized protein</fullName>
    </submittedName>
</protein>
<reference evidence="1" key="1">
    <citation type="submission" date="2014-09" db="EMBL/GenBank/DDBJ databases">
        <authorList>
            <person name="Magalhaes I.L.F."/>
            <person name="Oliveira U."/>
            <person name="Santos F.R."/>
            <person name="Vidigal T.H.D.A."/>
            <person name="Brescovit A.D."/>
            <person name="Santos A.J."/>
        </authorList>
    </citation>
    <scope>NUCLEOTIDE SEQUENCE</scope>
    <source>
        <tissue evidence="1">Shoot tissue taken approximately 20 cm above the soil surface</tissue>
    </source>
</reference>
<proteinExistence type="predicted"/>